<name>A0ACC0WH59_9STRA</name>
<gene>
    <name evidence="1" type="ORF">PsorP6_012516</name>
</gene>
<keyword evidence="2" id="KW-1185">Reference proteome</keyword>
<evidence type="ECO:0000313" key="1">
    <source>
        <dbReference type="EMBL" id="KAI9917985.1"/>
    </source>
</evidence>
<sequence>MVSLRHGRFRAFVTTQDSNLNRFQILGNFAGCQLLHNGCKDRRPSQKLLETLLFLKLYSLGSLVR</sequence>
<accession>A0ACC0WH59</accession>
<dbReference type="Proteomes" id="UP001163321">
    <property type="component" value="Chromosome 13"/>
</dbReference>
<evidence type="ECO:0000313" key="2">
    <source>
        <dbReference type="Proteomes" id="UP001163321"/>
    </source>
</evidence>
<dbReference type="EMBL" id="CM047592">
    <property type="protein sequence ID" value="KAI9917985.1"/>
    <property type="molecule type" value="Genomic_DNA"/>
</dbReference>
<reference evidence="1 2" key="1">
    <citation type="journal article" date="2022" name="bioRxiv">
        <title>The genome of the oomycete Peronosclerospora sorghi, a cosmopolitan pathogen of maize and sorghum, is inflated with dispersed pseudogenes.</title>
        <authorList>
            <person name="Fletcher K."/>
            <person name="Martin F."/>
            <person name="Isakeit T."/>
            <person name="Cavanaugh K."/>
            <person name="Magill C."/>
            <person name="Michelmore R."/>
        </authorList>
    </citation>
    <scope>NUCLEOTIDE SEQUENCE [LARGE SCALE GENOMIC DNA]</scope>
    <source>
        <strain evidence="1">P6</strain>
    </source>
</reference>
<proteinExistence type="predicted"/>
<comment type="caution">
    <text evidence="1">The sequence shown here is derived from an EMBL/GenBank/DDBJ whole genome shotgun (WGS) entry which is preliminary data.</text>
</comment>
<protein>
    <submittedName>
        <fullName evidence="1">Uncharacterized protein</fullName>
    </submittedName>
</protein>
<organism evidence="1 2">
    <name type="scientific">Peronosclerospora sorghi</name>
    <dbReference type="NCBI Taxonomy" id="230839"/>
    <lineage>
        <taxon>Eukaryota</taxon>
        <taxon>Sar</taxon>
        <taxon>Stramenopiles</taxon>
        <taxon>Oomycota</taxon>
        <taxon>Peronosporomycetes</taxon>
        <taxon>Peronosporales</taxon>
        <taxon>Peronosporaceae</taxon>
        <taxon>Peronosclerospora</taxon>
    </lineage>
</organism>